<dbReference type="Proteomes" id="UP000555393">
    <property type="component" value="Unassembled WGS sequence"/>
</dbReference>
<evidence type="ECO:0000313" key="2">
    <source>
        <dbReference type="Proteomes" id="UP000555393"/>
    </source>
</evidence>
<evidence type="ECO:0000313" key="1">
    <source>
        <dbReference type="EMBL" id="MBB6262200.1"/>
    </source>
</evidence>
<name>A0A841LZE6_9HYPH</name>
<organism evidence="1 2">
    <name type="scientific">Paenochrobactrum gallinarii</name>
    <dbReference type="NCBI Taxonomy" id="643673"/>
    <lineage>
        <taxon>Bacteria</taxon>
        <taxon>Pseudomonadati</taxon>
        <taxon>Pseudomonadota</taxon>
        <taxon>Alphaproteobacteria</taxon>
        <taxon>Hyphomicrobiales</taxon>
        <taxon>Brucellaceae</taxon>
        <taxon>Paenochrobactrum</taxon>
    </lineage>
</organism>
<protein>
    <submittedName>
        <fullName evidence="1">IS30 family transposase</fullName>
    </submittedName>
</protein>
<keyword evidence="2" id="KW-1185">Reference proteome</keyword>
<accession>A0A841LZE6</accession>
<gene>
    <name evidence="1" type="ORF">FHS77_002772</name>
</gene>
<dbReference type="EMBL" id="JACIIU010000018">
    <property type="protein sequence ID" value="MBB6262200.1"/>
    <property type="molecule type" value="Genomic_DNA"/>
</dbReference>
<dbReference type="AlphaFoldDB" id="A0A841LZE6"/>
<sequence length="76" mass="9191">MERHPISVSHETIYQFVYSADGRKNELWKYLPERRTRRRPRHARRRHGRRFPPNLAFYTARTWLLDVNSLGIGNVS</sequence>
<proteinExistence type="predicted"/>
<comment type="caution">
    <text evidence="1">The sequence shown here is derived from an EMBL/GenBank/DDBJ whole genome shotgun (WGS) entry which is preliminary data.</text>
</comment>
<reference evidence="1 2" key="1">
    <citation type="submission" date="2020-08" db="EMBL/GenBank/DDBJ databases">
        <title>Genomic Encyclopedia of Type Strains, Phase IV (KMG-IV): sequencing the most valuable type-strain genomes for metagenomic binning, comparative biology and taxonomic classification.</title>
        <authorList>
            <person name="Goeker M."/>
        </authorList>
    </citation>
    <scope>NUCLEOTIDE SEQUENCE [LARGE SCALE GENOMIC DNA]</scope>
    <source>
        <strain evidence="1 2">DSM 22336</strain>
    </source>
</reference>